<gene>
    <name evidence="1" type="ORF">K4A83_13920</name>
</gene>
<reference evidence="1 2" key="1">
    <citation type="submission" date="2021-08" db="EMBL/GenBank/DDBJ databases">
        <title>Draft genome sequence of Spirulina subsalsa with high tolerance to salinity and hype-accumulation of phycocyanin.</title>
        <authorList>
            <person name="Pei H."/>
            <person name="Jiang L."/>
        </authorList>
    </citation>
    <scope>NUCLEOTIDE SEQUENCE [LARGE SCALE GENOMIC DNA]</scope>
    <source>
        <strain evidence="1 2">FACHB-351</strain>
    </source>
</reference>
<sequence length="197" mass="22985">MKNLRNDCVWNEERRGAVQGELLEFIIQDEPYIYPWDVTDPEVDSYLDHLEQEFLGEPGWNEEELATQSYEFFATAEKCWLNVREKGAVNEVRSSLLAQFGDRIPHDWLDAIVQQAETLIHAPLSPIDRLIECVKPLLDQWSSEDLQIFARPLVYAMRSHSVPKPQDSRSWEQLSTIEQARYTLQVAQQVLTELEDH</sequence>
<keyword evidence="2" id="KW-1185">Reference proteome</keyword>
<protein>
    <submittedName>
        <fullName evidence="1">Uncharacterized protein</fullName>
    </submittedName>
</protein>
<dbReference type="Proteomes" id="UP001526426">
    <property type="component" value="Unassembled WGS sequence"/>
</dbReference>
<evidence type="ECO:0000313" key="1">
    <source>
        <dbReference type="EMBL" id="MCW6037361.1"/>
    </source>
</evidence>
<comment type="caution">
    <text evidence="1">The sequence shown here is derived from an EMBL/GenBank/DDBJ whole genome shotgun (WGS) entry which is preliminary data.</text>
</comment>
<dbReference type="RefSeq" id="WP_265265217.1">
    <property type="nucleotide sequence ID" value="NZ_JAIHOM010000068.1"/>
</dbReference>
<accession>A0ABT3L776</accession>
<dbReference type="EMBL" id="JAIHOM010000068">
    <property type="protein sequence ID" value="MCW6037361.1"/>
    <property type="molecule type" value="Genomic_DNA"/>
</dbReference>
<proteinExistence type="predicted"/>
<organism evidence="1 2">
    <name type="scientific">Spirulina subsalsa FACHB-351</name>
    <dbReference type="NCBI Taxonomy" id="234711"/>
    <lineage>
        <taxon>Bacteria</taxon>
        <taxon>Bacillati</taxon>
        <taxon>Cyanobacteriota</taxon>
        <taxon>Cyanophyceae</taxon>
        <taxon>Spirulinales</taxon>
        <taxon>Spirulinaceae</taxon>
        <taxon>Spirulina</taxon>
    </lineage>
</organism>
<evidence type="ECO:0000313" key="2">
    <source>
        <dbReference type="Proteomes" id="UP001526426"/>
    </source>
</evidence>
<name>A0ABT3L776_9CYAN</name>